<reference evidence="1 2" key="1">
    <citation type="submission" date="2015-10" db="EMBL/GenBank/DDBJ databases">
        <title>Full genome of DAOMC 229536 Phialocephala scopiformis, a fungal endophyte of spruce producing the potent anti-insectan compound rugulosin.</title>
        <authorList>
            <consortium name="DOE Joint Genome Institute"/>
            <person name="Walker A.K."/>
            <person name="Frasz S.L."/>
            <person name="Seifert K.A."/>
            <person name="Miller J.D."/>
            <person name="Mondo S.J."/>
            <person name="Labutti K."/>
            <person name="Lipzen A."/>
            <person name="Dockter R."/>
            <person name="Kennedy M."/>
            <person name="Grigoriev I.V."/>
            <person name="Spatafora J.W."/>
        </authorList>
    </citation>
    <scope>NUCLEOTIDE SEQUENCE [LARGE SCALE GENOMIC DNA]</scope>
    <source>
        <strain evidence="1 2">CBS 120377</strain>
    </source>
</reference>
<evidence type="ECO:0000313" key="1">
    <source>
        <dbReference type="EMBL" id="KUJ10187.1"/>
    </source>
</evidence>
<dbReference type="EMBL" id="KQ947430">
    <property type="protein sequence ID" value="KUJ10187.1"/>
    <property type="molecule type" value="Genomic_DNA"/>
</dbReference>
<organism evidence="1 2">
    <name type="scientific">Mollisia scopiformis</name>
    <name type="common">Conifer needle endophyte fungus</name>
    <name type="synonym">Phialocephala scopiformis</name>
    <dbReference type="NCBI Taxonomy" id="149040"/>
    <lineage>
        <taxon>Eukaryota</taxon>
        <taxon>Fungi</taxon>
        <taxon>Dikarya</taxon>
        <taxon>Ascomycota</taxon>
        <taxon>Pezizomycotina</taxon>
        <taxon>Leotiomycetes</taxon>
        <taxon>Helotiales</taxon>
        <taxon>Mollisiaceae</taxon>
        <taxon>Mollisia</taxon>
    </lineage>
</organism>
<dbReference type="RefSeq" id="XP_018064542.1">
    <property type="nucleotide sequence ID" value="XM_018220608.1"/>
</dbReference>
<dbReference type="Proteomes" id="UP000070700">
    <property type="component" value="Unassembled WGS sequence"/>
</dbReference>
<dbReference type="InParanoid" id="A0A132BES7"/>
<evidence type="ECO:0000313" key="2">
    <source>
        <dbReference type="Proteomes" id="UP000070700"/>
    </source>
</evidence>
<sequence length="149" mass="17017">MSSKAMEVSRDVEKGLQTLRQLSIDEVERDLERQRMDAVSAYDKESDDLRRVLVHMPTEQIRLKVLALFTSCTKLDIKLLAVMRRNLYGADEALPSPEFKAPNGRKVSVYDVEEVVRIAEDSGYRSQDVEKNKLAAGKMLELLTSRKMI</sequence>
<dbReference type="GeneID" id="28830334"/>
<accession>A0A132BES7</accession>
<keyword evidence="2" id="KW-1185">Reference proteome</keyword>
<gene>
    <name evidence="1" type="ORF">LY89DRAFT_740580</name>
</gene>
<protein>
    <submittedName>
        <fullName evidence="1">Uncharacterized protein</fullName>
    </submittedName>
</protein>
<dbReference type="KEGG" id="psco:LY89DRAFT_740580"/>
<proteinExistence type="predicted"/>
<name>A0A132BES7_MOLSC</name>
<dbReference type="AlphaFoldDB" id="A0A132BES7"/>